<dbReference type="EMBL" id="KN840527">
    <property type="protein sequence ID" value="KIP06023.1"/>
    <property type="molecule type" value="Genomic_DNA"/>
</dbReference>
<feature type="compositionally biased region" description="Basic and acidic residues" evidence="1">
    <location>
        <begin position="133"/>
        <end position="142"/>
    </location>
</feature>
<name>A0A0C3PIY7_PHLG1</name>
<dbReference type="AlphaFoldDB" id="A0A0C3PIY7"/>
<keyword evidence="3" id="KW-1185">Reference proteome</keyword>
<proteinExistence type="predicted"/>
<gene>
    <name evidence="2" type="ORF">PHLGIDRAFT_477118</name>
</gene>
<reference evidence="2 3" key="1">
    <citation type="journal article" date="2014" name="PLoS Genet.">
        <title>Analysis of the Phlebiopsis gigantea genome, transcriptome and secretome provides insight into its pioneer colonization strategies of wood.</title>
        <authorList>
            <person name="Hori C."/>
            <person name="Ishida T."/>
            <person name="Igarashi K."/>
            <person name="Samejima M."/>
            <person name="Suzuki H."/>
            <person name="Master E."/>
            <person name="Ferreira P."/>
            <person name="Ruiz-Duenas F.J."/>
            <person name="Held B."/>
            <person name="Canessa P."/>
            <person name="Larrondo L.F."/>
            <person name="Schmoll M."/>
            <person name="Druzhinina I.S."/>
            <person name="Kubicek C.P."/>
            <person name="Gaskell J.A."/>
            <person name="Kersten P."/>
            <person name="St John F."/>
            <person name="Glasner J."/>
            <person name="Sabat G."/>
            <person name="Splinter BonDurant S."/>
            <person name="Syed K."/>
            <person name="Yadav J."/>
            <person name="Mgbeahuruike A.C."/>
            <person name="Kovalchuk A."/>
            <person name="Asiegbu F.O."/>
            <person name="Lackner G."/>
            <person name="Hoffmeister D."/>
            <person name="Rencoret J."/>
            <person name="Gutierrez A."/>
            <person name="Sun H."/>
            <person name="Lindquist E."/>
            <person name="Barry K."/>
            <person name="Riley R."/>
            <person name="Grigoriev I.V."/>
            <person name="Henrissat B."/>
            <person name="Kues U."/>
            <person name="Berka R.M."/>
            <person name="Martinez A.T."/>
            <person name="Covert S.F."/>
            <person name="Blanchette R.A."/>
            <person name="Cullen D."/>
        </authorList>
    </citation>
    <scope>NUCLEOTIDE SEQUENCE [LARGE SCALE GENOMIC DNA]</scope>
    <source>
        <strain evidence="2 3">11061_1 CR5-6</strain>
    </source>
</reference>
<accession>A0A0C3PIY7</accession>
<evidence type="ECO:0000313" key="2">
    <source>
        <dbReference type="EMBL" id="KIP06023.1"/>
    </source>
</evidence>
<protein>
    <submittedName>
        <fullName evidence="2">Uncharacterized protein</fullName>
    </submittedName>
</protein>
<evidence type="ECO:0000256" key="1">
    <source>
        <dbReference type="SAM" id="MobiDB-lite"/>
    </source>
</evidence>
<dbReference type="Proteomes" id="UP000053257">
    <property type="component" value="Unassembled WGS sequence"/>
</dbReference>
<sequence length="142" mass="15707">MHVYKKKKNFVCERVAGAPRHGWGCPTVRQGAARGANATRPSGPTRGARPRSTSAMTARAPGHRRAGRGVITAPFGLRMHAMAAATERRHIRPYPDGRTYGINDDVRAIFRAGSRAAVGIMNPRPPNRRWPRRERWSHAAPL</sequence>
<evidence type="ECO:0000313" key="3">
    <source>
        <dbReference type="Proteomes" id="UP000053257"/>
    </source>
</evidence>
<feature type="region of interest" description="Disordered" evidence="1">
    <location>
        <begin position="123"/>
        <end position="142"/>
    </location>
</feature>
<dbReference type="HOGENOM" id="CLU_1816502_0_0_1"/>
<feature type="region of interest" description="Disordered" evidence="1">
    <location>
        <begin position="26"/>
        <end position="69"/>
    </location>
</feature>
<organism evidence="2 3">
    <name type="scientific">Phlebiopsis gigantea (strain 11061_1 CR5-6)</name>
    <name type="common">White-rot fungus</name>
    <name type="synonym">Peniophora gigantea</name>
    <dbReference type="NCBI Taxonomy" id="745531"/>
    <lineage>
        <taxon>Eukaryota</taxon>
        <taxon>Fungi</taxon>
        <taxon>Dikarya</taxon>
        <taxon>Basidiomycota</taxon>
        <taxon>Agaricomycotina</taxon>
        <taxon>Agaricomycetes</taxon>
        <taxon>Polyporales</taxon>
        <taxon>Phanerochaetaceae</taxon>
        <taxon>Phlebiopsis</taxon>
    </lineage>
</organism>